<keyword evidence="1" id="KW-0472">Membrane</keyword>
<gene>
    <name evidence="2" type="ORF">Krac_8321</name>
</gene>
<protein>
    <submittedName>
        <fullName evidence="2">Uncharacterized protein</fullName>
    </submittedName>
</protein>
<evidence type="ECO:0000313" key="3">
    <source>
        <dbReference type="Proteomes" id="UP000004508"/>
    </source>
</evidence>
<feature type="transmembrane region" description="Helical" evidence="1">
    <location>
        <begin position="187"/>
        <end position="208"/>
    </location>
</feature>
<name>D6TMK0_KTERA</name>
<dbReference type="AlphaFoldDB" id="D6TMK0"/>
<dbReference type="Proteomes" id="UP000004508">
    <property type="component" value="Unassembled WGS sequence"/>
</dbReference>
<keyword evidence="3" id="KW-1185">Reference proteome</keyword>
<dbReference type="InParanoid" id="D6TMK0"/>
<sequence length="214" mass="23475">MERWKQPILIVPPKHESWGDLILTHPGYEEKSIAVSATFALPAALSGPEEQDLRGQIIGDVLYPSPNPTNDTFANKDIPIVIPVHLHITPESMHQKESEKDVIWEMGILAGVLFATPLLAFLLDPLLTFWFVTRRRNYSAILVDTEGKTNGYSPATRSMLSGVGLVGLAGGFVYLMHKIGSPPSVTAIMICLLLLGGTGVVLLLKHVFTVKRRV</sequence>
<comment type="caution">
    <text evidence="2">The sequence shown here is derived from an EMBL/GenBank/DDBJ whole genome shotgun (WGS) entry which is preliminary data.</text>
</comment>
<evidence type="ECO:0000313" key="2">
    <source>
        <dbReference type="EMBL" id="EFH87000.1"/>
    </source>
</evidence>
<keyword evidence="1" id="KW-0812">Transmembrane</keyword>
<evidence type="ECO:0000256" key="1">
    <source>
        <dbReference type="SAM" id="Phobius"/>
    </source>
</evidence>
<reference evidence="2 3" key="1">
    <citation type="journal article" date="2011" name="Stand. Genomic Sci.">
        <title>Non-contiguous finished genome sequence and contextual data of the filamentous soil bacterium Ktedonobacter racemifer type strain (SOSP1-21).</title>
        <authorList>
            <person name="Chang Y.J."/>
            <person name="Land M."/>
            <person name="Hauser L."/>
            <person name="Chertkov O."/>
            <person name="Del Rio T.G."/>
            <person name="Nolan M."/>
            <person name="Copeland A."/>
            <person name="Tice H."/>
            <person name="Cheng J.F."/>
            <person name="Lucas S."/>
            <person name="Han C."/>
            <person name="Goodwin L."/>
            <person name="Pitluck S."/>
            <person name="Ivanova N."/>
            <person name="Ovchinikova G."/>
            <person name="Pati A."/>
            <person name="Chen A."/>
            <person name="Palaniappan K."/>
            <person name="Mavromatis K."/>
            <person name="Liolios K."/>
            <person name="Brettin T."/>
            <person name="Fiebig A."/>
            <person name="Rohde M."/>
            <person name="Abt B."/>
            <person name="Goker M."/>
            <person name="Detter J.C."/>
            <person name="Woyke T."/>
            <person name="Bristow J."/>
            <person name="Eisen J.A."/>
            <person name="Markowitz V."/>
            <person name="Hugenholtz P."/>
            <person name="Kyrpides N.C."/>
            <person name="Klenk H.P."/>
            <person name="Lapidus A."/>
        </authorList>
    </citation>
    <scope>NUCLEOTIDE SEQUENCE [LARGE SCALE GENOMIC DNA]</scope>
    <source>
        <strain evidence="3">DSM 44963</strain>
    </source>
</reference>
<feature type="transmembrane region" description="Helical" evidence="1">
    <location>
        <begin position="158"/>
        <end position="175"/>
    </location>
</feature>
<organism evidence="2 3">
    <name type="scientific">Ktedonobacter racemifer DSM 44963</name>
    <dbReference type="NCBI Taxonomy" id="485913"/>
    <lineage>
        <taxon>Bacteria</taxon>
        <taxon>Bacillati</taxon>
        <taxon>Chloroflexota</taxon>
        <taxon>Ktedonobacteria</taxon>
        <taxon>Ktedonobacterales</taxon>
        <taxon>Ktedonobacteraceae</taxon>
        <taxon>Ktedonobacter</taxon>
    </lineage>
</organism>
<accession>D6TMK0</accession>
<keyword evidence="1" id="KW-1133">Transmembrane helix</keyword>
<proteinExistence type="predicted"/>
<dbReference type="EMBL" id="ADVG01000002">
    <property type="protein sequence ID" value="EFH87000.1"/>
    <property type="molecule type" value="Genomic_DNA"/>
</dbReference>
<feature type="transmembrane region" description="Helical" evidence="1">
    <location>
        <begin position="102"/>
        <end position="123"/>
    </location>
</feature>